<comment type="subcellular location">
    <subcellularLocation>
        <location evidence="1">Cell envelope</location>
    </subcellularLocation>
</comment>
<feature type="signal peptide" evidence="2">
    <location>
        <begin position="1"/>
        <end position="20"/>
    </location>
</feature>
<feature type="domain" description="Periplasmic binding protein" evidence="3">
    <location>
        <begin position="39"/>
        <end position="295"/>
    </location>
</feature>
<keyword evidence="2" id="KW-0732">Signal</keyword>
<reference evidence="4 5" key="1">
    <citation type="submission" date="2018-10" db="EMBL/GenBank/DDBJ databases">
        <title>Anaerotruncus faecis sp. nov., isolated from human feces.</title>
        <authorList>
            <person name="Wang Y.-J."/>
        </authorList>
    </citation>
    <scope>NUCLEOTIDE SEQUENCE [LARGE SCALE GENOMIC DNA]</scope>
    <source>
        <strain evidence="4 5">22A2-44</strain>
    </source>
</reference>
<dbReference type="PANTHER" id="PTHR30036:SF8">
    <property type="entry name" value="ABC-TYPE SUGAR TRANSPORT SYSTEM PERIPLASMIC COMPONENT-LIKE PROTEIN"/>
    <property type="match status" value="1"/>
</dbReference>
<dbReference type="Pfam" id="PF13407">
    <property type="entry name" value="Peripla_BP_4"/>
    <property type="match status" value="1"/>
</dbReference>
<evidence type="ECO:0000313" key="5">
    <source>
        <dbReference type="Proteomes" id="UP000276301"/>
    </source>
</evidence>
<dbReference type="InterPro" id="IPR028082">
    <property type="entry name" value="Peripla_BP_I"/>
</dbReference>
<dbReference type="InterPro" id="IPR025997">
    <property type="entry name" value="SBP_2_dom"/>
</dbReference>
<evidence type="ECO:0000313" key="4">
    <source>
        <dbReference type="EMBL" id="RLL13599.1"/>
    </source>
</evidence>
<name>A0A498CX93_9FIRM</name>
<dbReference type="PANTHER" id="PTHR30036">
    <property type="entry name" value="D-XYLOSE-BINDING PERIPLASMIC PROTEIN"/>
    <property type="match status" value="1"/>
</dbReference>
<evidence type="ECO:0000256" key="1">
    <source>
        <dbReference type="ARBA" id="ARBA00004196"/>
    </source>
</evidence>
<protein>
    <submittedName>
        <fullName evidence="4">Rhamnose ABC transporter substrate-binding protein</fullName>
    </submittedName>
</protein>
<dbReference type="AlphaFoldDB" id="A0A498CX93"/>
<dbReference type="Proteomes" id="UP000276301">
    <property type="component" value="Unassembled WGS sequence"/>
</dbReference>
<comment type="caution">
    <text evidence="4">The sequence shown here is derived from an EMBL/GenBank/DDBJ whole genome shotgun (WGS) entry which is preliminary data.</text>
</comment>
<dbReference type="GO" id="GO:0030246">
    <property type="term" value="F:carbohydrate binding"/>
    <property type="evidence" value="ECO:0007669"/>
    <property type="project" value="TreeGrafter"/>
</dbReference>
<feature type="chain" id="PRO_5039233478" evidence="2">
    <location>
        <begin position="21"/>
        <end position="344"/>
    </location>
</feature>
<dbReference type="SUPFAM" id="SSF53822">
    <property type="entry name" value="Periplasmic binding protein-like I"/>
    <property type="match status" value="1"/>
</dbReference>
<dbReference type="EMBL" id="RCHT01000003">
    <property type="protein sequence ID" value="RLL13599.1"/>
    <property type="molecule type" value="Genomic_DNA"/>
</dbReference>
<evidence type="ECO:0000256" key="2">
    <source>
        <dbReference type="SAM" id="SignalP"/>
    </source>
</evidence>
<dbReference type="RefSeq" id="WP_121586219.1">
    <property type="nucleotide sequence ID" value="NZ_DBGCTL010000063.1"/>
</dbReference>
<dbReference type="GO" id="GO:0030288">
    <property type="term" value="C:outer membrane-bounded periplasmic space"/>
    <property type="evidence" value="ECO:0007669"/>
    <property type="project" value="TreeGrafter"/>
</dbReference>
<keyword evidence="5" id="KW-1185">Reference proteome</keyword>
<dbReference type="Gene3D" id="3.40.50.2300">
    <property type="match status" value="2"/>
</dbReference>
<proteinExistence type="predicted"/>
<organism evidence="4 5">
    <name type="scientific">Anaerotruncus massiliensis</name>
    <name type="common">ex Liu et al. 2021</name>
    <dbReference type="NCBI Taxonomy" id="2321404"/>
    <lineage>
        <taxon>Bacteria</taxon>
        <taxon>Bacillati</taxon>
        <taxon>Bacillota</taxon>
        <taxon>Clostridia</taxon>
        <taxon>Eubacteriales</taxon>
        <taxon>Oscillospiraceae</taxon>
        <taxon>Anaerotruncus</taxon>
    </lineage>
</organism>
<dbReference type="InterPro" id="IPR050555">
    <property type="entry name" value="Bact_Solute-Bind_Prot2"/>
</dbReference>
<accession>A0A498CX93</accession>
<dbReference type="PROSITE" id="PS51257">
    <property type="entry name" value="PROKAR_LIPOPROTEIN"/>
    <property type="match status" value="1"/>
</dbReference>
<evidence type="ECO:0000259" key="3">
    <source>
        <dbReference type="Pfam" id="PF13407"/>
    </source>
</evidence>
<sequence length="344" mass="37199">MKLRALGALFLALLLGGCGAQPQPAPEAPLPVPEPPVYAIISKEKSNPYMQNMADGFSAACRELGAEALCMGPDSYTAQAQIDIIDALIDRKVDAIVIAANDSDELQDALQRAMDEGIAVLSLDSAVNRESRMLHIQQADPEKIGRVLIQAACKMADGEGKAAVLSATRQATNQNLWIEWMQREIEQNPSVYAKFELLPVAYGDDEPEKSREETLRLLEENPDLKVIISPSVVGMLAVGQTLQEEESPVLFTGLGLPSEIAPYIESGSCPWMYLWNPIDLGYLSAYAADGLATGRITGREGDNLTAGRLGLRVVVDAEDGGTELLLGDPVKFDPDNIGEWKSVY</sequence>
<gene>
    <name evidence="4" type="ORF">D4A47_03800</name>
</gene>